<organism evidence="2">
    <name type="scientific">Anthurium amnicola</name>
    <dbReference type="NCBI Taxonomy" id="1678845"/>
    <lineage>
        <taxon>Eukaryota</taxon>
        <taxon>Viridiplantae</taxon>
        <taxon>Streptophyta</taxon>
        <taxon>Embryophyta</taxon>
        <taxon>Tracheophyta</taxon>
        <taxon>Spermatophyta</taxon>
        <taxon>Magnoliopsida</taxon>
        <taxon>Liliopsida</taxon>
        <taxon>Araceae</taxon>
        <taxon>Pothoideae</taxon>
        <taxon>Potheae</taxon>
        <taxon>Anthurium</taxon>
    </lineage>
</organism>
<dbReference type="PANTHER" id="PTHR31374:SF118">
    <property type="entry name" value="OS01G0924966 PROTEIN"/>
    <property type="match status" value="1"/>
</dbReference>
<dbReference type="EMBL" id="GDJX01026442">
    <property type="protein sequence ID" value="JAT41494.1"/>
    <property type="molecule type" value="Transcribed_RNA"/>
</dbReference>
<gene>
    <name evidence="2" type="primary">ARG7_6</name>
    <name evidence="2" type="ORF">g.57823</name>
</gene>
<protein>
    <submittedName>
        <fullName evidence="2">Indole-3-acetic acid-induced protein ARG7</fullName>
    </submittedName>
</protein>
<evidence type="ECO:0000313" key="2">
    <source>
        <dbReference type="EMBL" id="JAT41494.1"/>
    </source>
</evidence>
<dbReference type="GO" id="GO:0009733">
    <property type="term" value="P:response to auxin"/>
    <property type="evidence" value="ECO:0007669"/>
    <property type="project" value="InterPro"/>
</dbReference>
<dbReference type="InterPro" id="IPR003676">
    <property type="entry name" value="SAUR_fam"/>
</dbReference>
<name>A0A1D1XGG2_9ARAE</name>
<comment type="similarity">
    <text evidence="1">Belongs to the ARG7 family.</text>
</comment>
<reference evidence="2" key="1">
    <citation type="submission" date="2015-07" db="EMBL/GenBank/DDBJ databases">
        <title>Transcriptome Assembly of Anthurium amnicola.</title>
        <authorList>
            <person name="Suzuki J."/>
        </authorList>
    </citation>
    <scope>NUCLEOTIDE SEQUENCE</scope>
</reference>
<dbReference type="AlphaFoldDB" id="A0A1D1XGG2"/>
<proteinExistence type="inferred from homology"/>
<accession>A0A1D1XGG2</accession>
<sequence>MERVRKGLILKTLERCRSMSQGRRKLTLRLAPVGCLCVRVGPGKERFLIKMECVNHPLFRVLLEEAETEYGYAHEGPLELPCEVDLFQRLLWEIEQEEGSPLGRNCVGGYGGYQLLTPRRTPMVCRVQSR</sequence>
<dbReference type="PANTHER" id="PTHR31374">
    <property type="entry name" value="AUXIN-INDUCED PROTEIN-LIKE-RELATED"/>
    <property type="match status" value="1"/>
</dbReference>
<evidence type="ECO:0000256" key="1">
    <source>
        <dbReference type="ARBA" id="ARBA00006974"/>
    </source>
</evidence>
<dbReference type="Pfam" id="PF02519">
    <property type="entry name" value="Auxin_inducible"/>
    <property type="match status" value="1"/>
</dbReference>